<feature type="binding site" evidence="18">
    <location>
        <position position="26"/>
    </location>
    <ligand>
        <name>a divalent metal cation</name>
        <dbReference type="ChEBI" id="CHEBI:60240"/>
    </ligand>
</feature>
<evidence type="ECO:0000256" key="9">
    <source>
        <dbReference type="ARBA" id="ARBA00022840"/>
    </source>
</evidence>
<keyword evidence="4" id="KW-0444">Lipid biosynthesis</keyword>
<feature type="binding site" evidence="17">
    <location>
        <position position="26"/>
    </location>
    <ligand>
        <name>ATP</name>
        <dbReference type="ChEBI" id="CHEBI:30616"/>
    </ligand>
</feature>
<feature type="binding site" evidence="16">
    <location>
        <position position="67"/>
    </location>
    <ligand>
        <name>substrate</name>
    </ligand>
</feature>
<comment type="cofactor">
    <cofactor evidence="18">
        <name>Mg(2+)</name>
        <dbReference type="ChEBI" id="CHEBI:18420"/>
    </cofactor>
    <text evidence="18">Mn(2+), Zn(2+), Cd(2+) and Co(2+) support activity to lesser extents.</text>
</comment>
<dbReference type="InterPro" id="IPR033717">
    <property type="entry name" value="UDPK"/>
</dbReference>
<feature type="binding site" evidence="17">
    <location>
        <position position="14"/>
    </location>
    <ligand>
        <name>ATP</name>
        <dbReference type="ChEBI" id="CHEBI:30616"/>
    </ligand>
</feature>
<keyword evidence="13" id="KW-0594">Phospholipid biosynthesis</keyword>
<keyword evidence="18" id="KW-0460">Magnesium</keyword>
<feature type="transmembrane region" description="Helical" evidence="19">
    <location>
        <begin position="94"/>
        <end position="115"/>
    </location>
</feature>
<evidence type="ECO:0000256" key="10">
    <source>
        <dbReference type="ARBA" id="ARBA00022989"/>
    </source>
</evidence>
<feature type="active site" description="Proton acceptor" evidence="15">
    <location>
        <position position="67"/>
    </location>
</feature>
<dbReference type="EMBL" id="CP022386">
    <property type="protein sequence ID" value="ATA86139.1"/>
    <property type="molecule type" value="Genomic_DNA"/>
</dbReference>
<dbReference type="InterPro" id="IPR036945">
    <property type="entry name" value="DAGK_sf"/>
</dbReference>
<keyword evidence="14" id="KW-1208">Phospholipid metabolism</keyword>
<evidence type="ECO:0000256" key="3">
    <source>
        <dbReference type="ARBA" id="ARBA00022475"/>
    </source>
</evidence>
<dbReference type="GO" id="GO:0005524">
    <property type="term" value="F:ATP binding"/>
    <property type="evidence" value="ECO:0007669"/>
    <property type="project" value="UniProtKB-KW"/>
</dbReference>
<feature type="transmembrane region" description="Helical" evidence="19">
    <location>
        <begin position="21"/>
        <end position="47"/>
    </location>
</feature>
<dbReference type="GeneID" id="84807451"/>
<evidence type="ECO:0000256" key="17">
    <source>
        <dbReference type="PIRSR" id="PIRSR600829-3"/>
    </source>
</evidence>
<dbReference type="OrthoDB" id="1493837at2"/>
<keyword evidence="12 19" id="KW-0472">Membrane</keyword>
<dbReference type="Pfam" id="PF01219">
    <property type="entry name" value="DAGK_prokar"/>
    <property type="match status" value="1"/>
</dbReference>
<evidence type="ECO:0000256" key="4">
    <source>
        <dbReference type="ARBA" id="ARBA00022516"/>
    </source>
</evidence>
<comment type="similarity">
    <text evidence="2">Belongs to the bacterial diacylglycerol kinase family.</text>
</comment>
<keyword evidence="11" id="KW-0443">Lipid metabolism</keyword>
<dbReference type="Proteomes" id="UP000217250">
    <property type="component" value="Chromosome"/>
</dbReference>
<evidence type="ECO:0000256" key="1">
    <source>
        <dbReference type="ARBA" id="ARBA00004651"/>
    </source>
</evidence>
<keyword evidence="10 19" id="KW-1133">Transmembrane helix</keyword>
<keyword evidence="8 20" id="KW-0418">Kinase</keyword>
<gene>
    <name evidence="20" type="ORF">CGC50_02620</name>
</gene>
<evidence type="ECO:0000256" key="11">
    <source>
        <dbReference type="ARBA" id="ARBA00023098"/>
    </source>
</evidence>
<dbReference type="KEGG" id="cgh:CGC50_02620"/>
<reference evidence="21" key="1">
    <citation type="submission" date="2017-06" db="EMBL/GenBank/DDBJ databases">
        <title>Capnocytophaga spp. assemblies.</title>
        <authorList>
            <person name="Gulvik C.A."/>
        </authorList>
    </citation>
    <scope>NUCLEOTIDE SEQUENCE [LARGE SCALE GENOMIC DNA]</scope>
    <source>
        <strain evidence="21">H1496</strain>
    </source>
</reference>
<keyword evidence="6 19" id="KW-0812">Transmembrane</keyword>
<keyword evidence="7 17" id="KW-0547">Nucleotide-binding</keyword>
<dbReference type="GO" id="GO:0016301">
    <property type="term" value="F:kinase activity"/>
    <property type="evidence" value="ECO:0007669"/>
    <property type="project" value="UniProtKB-KW"/>
</dbReference>
<dbReference type="RefSeq" id="WP_095909556.1">
    <property type="nucleotide sequence ID" value="NZ_CAJPPZ010000017.1"/>
</dbReference>
<evidence type="ECO:0000256" key="18">
    <source>
        <dbReference type="PIRSR" id="PIRSR600829-4"/>
    </source>
</evidence>
<keyword evidence="3" id="KW-1003">Cell membrane</keyword>
<evidence type="ECO:0000256" key="12">
    <source>
        <dbReference type="ARBA" id="ARBA00023136"/>
    </source>
</evidence>
<protein>
    <submittedName>
        <fullName evidence="20">Diacylglycerol kinase</fullName>
    </submittedName>
</protein>
<feature type="binding site" evidence="17">
    <location>
        <position position="74"/>
    </location>
    <ligand>
        <name>ATP</name>
        <dbReference type="ChEBI" id="CHEBI:30616"/>
    </ligand>
</feature>
<evidence type="ECO:0000256" key="7">
    <source>
        <dbReference type="ARBA" id="ARBA00022741"/>
    </source>
</evidence>
<evidence type="ECO:0000256" key="6">
    <source>
        <dbReference type="ARBA" id="ARBA00022692"/>
    </source>
</evidence>
<proteinExistence type="inferred from homology"/>
<dbReference type="CDD" id="cd14265">
    <property type="entry name" value="UDPK_IM_like"/>
    <property type="match status" value="1"/>
</dbReference>
<evidence type="ECO:0000313" key="20">
    <source>
        <dbReference type="EMBL" id="ATA86139.1"/>
    </source>
</evidence>
<feature type="binding site" evidence="17">
    <location>
        <begin position="92"/>
        <end position="93"/>
    </location>
    <ligand>
        <name>ATP</name>
        <dbReference type="ChEBI" id="CHEBI:30616"/>
    </ligand>
</feature>
<sequence length="120" mass="13553">MKKFVIGRIKSTRYALQGFWLLVRTEDAIITHSIGFLVFVGLGFYFELTPTEWMVQLLSFGALLAIEGLNTGLEKLCDFVHPDFHTKIGEIKDIAAGAVTMIFFAVVAVLMFIYIPHLIR</sequence>
<dbReference type="Gene3D" id="1.10.287.3610">
    <property type="match status" value="1"/>
</dbReference>
<comment type="subcellular location">
    <subcellularLocation>
        <location evidence="1">Cell membrane</location>
        <topology evidence="1">Multi-pass membrane protein</topology>
    </subcellularLocation>
</comment>
<evidence type="ECO:0000256" key="13">
    <source>
        <dbReference type="ARBA" id="ARBA00023209"/>
    </source>
</evidence>
<evidence type="ECO:0000256" key="2">
    <source>
        <dbReference type="ARBA" id="ARBA00005967"/>
    </source>
</evidence>
<accession>A0A250FLV7</accession>
<dbReference type="PANTHER" id="PTHR34299">
    <property type="entry name" value="DIACYLGLYCEROL KINASE"/>
    <property type="match status" value="1"/>
</dbReference>
<evidence type="ECO:0000256" key="14">
    <source>
        <dbReference type="ARBA" id="ARBA00023264"/>
    </source>
</evidence>
<dbReference type="GO" id="GO:0005886">
    <property type="term" value="C:plasma membrane"/>
    <property type="evidence" value="ECO:0007669"/>
    <property type="project" value="UniProtKB-SubCell"/>
</dbReference>
<dbReference type="AlphaFoldDB" id="A0A250FLV7"/>
<keyword evidence="5" id="KW-0808">Transferase</keyword>
<evidence type="ECO:0000256" key="15">
    <source>
        <dbReference type="PIRSR" id="PIRSR600829-1"/>
    </source>
</evidence>
<name>A0A250FLV7_9FLAO</name>
<dbReference type="InterPro" id="IPR000829">
    <property type="entry name" value="DAGK"/>
</dbReference>
<feature type="binding site" evidence="18">
    <location>
        <position position="74"/>
    </location>
    <ligand>
        <name>a divalent metal cation</name>
        <dbReference type="ChEBI" id="CHEBI:60240"/>
    </ligand>
</feature>
<keyword evidence="18" id="KW-0479">Metal-binding</keyword>
<dbReference type="GO" id="GO:0008654">
    <property type="term" value="P:phospholipid biosynthetic process"/>
    <property type="evidence" value="ECO:0007669"/>
    <property type="project" value="UniProtKB-KW"/>
</dbReference>
<dbReference type="GO" id="GO:0046872">
    <property type="term" value="F:metal ion binding"/>
    <property type="evidence" value="ECO:0007669"/>
    <property type="project" value="UniProtKB-KW"/>
</dbReference>
<evidence type="ECO:0000256" key="16">
    <source>
        <dbReference type="PIRSR" id="PIRSR600829-2"/>
    </source>
</evidence>
<dbReference type="PANTHER" id="PTHR34299:SF1">
    <property type="entry name" value="DIACYLGLYCEROL KINASE"/>
    <property type="match status" value="1"/>
</dbReference>
<evidence type="ECO:0000256" key="19">
    <source>
        <dbReference type="SAM" id="Phobius"/>
    </source>
</evidence>
<evidence type="ECO:0000313" key="21">
    <source>
        <dbReference type="Proteomes" id="UP000217250"/>
    </source>
</evidence>
<evidence type="ECO:0000256" key="5">
    <source>
        <dbReference type="ARBA" id="ARBA00022679"/>
    </source>
</evidence>
<evidence type="ECO:0000256" key="8">
    <source>
        <dbReference type="ARBA" id="ARBA00022777"/>
    </source>
</evidence>
<organism evidence="20 21">
    <name type="scientific">Capnocytophaga gingivalis</name>
    <dbReference type="NCBI Taxonomy" id="1017"/>
    <lineage>
        <taxon>Bacteria</taxon>
        <taxon>Pseudomonadati</taxon>
        <taxon>Bacteroidota</taxon>
        <taxon>Flavobacteriia</taxon>
        <taxon>Flavobacteriales</taxon>
        <taxon>Flavobacteriaceae</taxon>
        <taxon>Capnocytophaga</taxon>
    </lineage>
</organism>
<keyword evidence="9 17" id="KW-0067">ATP-binding</keyword>